<dbReference type="Proteomes" id="UP000746503">
    <property type="component" value="Unassembled WGS sequence"/>
</dbReference>
<comment type="caution">
    <text evidence="1">The sequence shown here is derived from an EMBL/GenBank/DDBJ whole genome shotgun (WGS) entry which is preliminary data.</text>
</comment>
<sequence length="149" mass="15781">MGQYFEYFAATVDTARGCAADGPTAAGLDVAELKWVDPVVMVSELCAVVHGEELGCSGSATGQWLGRFPTTLLSVPGDSELIAVHGDTTASLASVGDDRIGSLATAWAASEYWVSAEDPEELVHAVRRLRDTAVAASRPDHGLYAWWPE</sequence>
<keyword evidence="2" id="KW-1185">Reference proteome</keyword>
<accession>A0ABX1ASM1</accession>
<evidence type="ECO:0000313" key="1">
    <source>
        <dbReference type="EMBL" id="NJP69151.1"/>
    </source>
</evidence>
<dbReference type="RefSeq" id="WP_167935613.1">
    <property type="nucleotide sequence ID" value="NZ_JAAVJB010000384.1"/>
</dbReference>
<reference evidence="1 2" key="1">
    <citation type="submission" date="2020-03" db="EMBL/GenBank/DDBJ databases">
        <title>Draft genome of Streptomyces sp. ventii, isolated from the Axial Seamount in the Pacific Ocean, and resequencing of the two type strains Streptomyces lonarensis strain NCL 716 and Streptomyces bohaiensis strain 11A07.</title>
        <authorList>
            <person name="Loughran R.M."/>
            <person name="Pfannmuller K.M."/>
            <person name="Wasson B.J."/>
            <person name="Deadmond M.C."/>
            <person name="Paddock B.E."/>
            <person name="Koyack M.J."/>
            <person name="Gallegos D.A."/>
            <person name="Mitchell E.A."/>
            <person name="Ushijima B."/>
            <person name="Saw J.H."/>
            <person name="Mcphail K.L."/>
            <person name="Videau P."/>
        </authorList>
    </citation>
    <scope>NUCLEOTIDE SEQUENCE [LARGE SCALE GENOMIC DNA]</scope>
    <source>
        <strain evidence="2">5675061</strain>
    </source>
</reference>
<dbReference type="EMBL" id="JAAVJB010000384">
    <property type="protein sequence ID" value="NJP69151.1"/>
    <property type="molecule type" value="Genomic_DNA"/>
</dbReference>
<evidence type="ECO:0000313" key="2">
    <source>
        <dbReference type="Proteomes" id="UP000746503"/>
    </source>
</evidence>
<gene>
    <name evidence="1" type="ORF">HCJ92_23425</name>
</gene>
<protein>
    <submittedName>
        <fullName evidence="1">Uncharacterized protein</fullName>
    </submittedName>
</protein>
<organism evidence="1 2">
    <name type="scientific">Streptomyces spiramenti</name>
    <dbReference type="NCBI Taxonomy" id="2720606"/>
    <lineage>
        <taxon>Bacteria</taxon>
        <taxon>Bacillati</taxon>
        <taxon>Actinomycetota</taxon>
        <taxon>Actinomycetes</taxon>
        <taxon>Kitasatosporales</taxon>
        <taxon>Streptomycetaceae</taxon>
        <taxon>Streptomyces</taxon>
    </lineage>
</organism>
<name>A0ABX1ASM1_9ACTN</name>
<proteinExistence type="predicted"/>